<dbReference type="Gene3D" id="3.30.43.10">
    <property type="entry name" value="Uridine Diphospho-n-acetylenolpyruvylglucosamine Reductase, domain 2"/>
    <property type="match status" value="1"/>
</dbReference>
<comment type="caution">
    <text evidence="5">The sequence shown here is derived from an EMBL/GenBank/DDBJ whole genome shotgun (WGS) entry which is preliminary data.</text>
</comment>
<dbReference type="InterPro" id="IPR016169">
    <property type="entry name" value="FAD-bd_PCMH_sub2"/>
</dbReference>
<dbReference type="InterPro" id="IPR010031">
    <property type="entry name" value="FAD_lactone_oxidase-like"/>
</dbReference>
<dbReference type="SUPFAM" id="SSF56176">
    <property type="entry name" value="FAD-binding/transporter-associated domain-like"/>
    <property type="match status" value="1"/>
</dbReference>
<dbReference type="InterPro" id="IPR006311">
    <property type="entry name" value="TAT_signal"/>
</dbReference>
<reference evidence="5" key="1">
    <citation type="submission" date="2021-04" db="EMBL/GenBank/DDBJ databases">
        <title>Genome based classification of Actinospica acidithermotolerans sp. nov., an actinobacterium isolated from an Indonesian hot spring.</title>
        <authorList>
            <person name="Kusuma A.B."/>
            <person name="Putra K.E."/>
            <person name="Nafisah S."/>
            <person name="Loh J."/>
            <person name="Nouioui I."/>
            <person name="Goodfellow M."/>
        </authorList>
    </citation>
    <scope>NUCLEOTIDE SEQUENCE</scope>
    <source>
        <strain evidence="5">MGRD01-02</strain>
    </source>
</reference>
<dbReference type="InterPro" id="IPR016171">
    <property type="entry name" value="Vanillyl_alc_oxidase_C-sub2"/>
</dbReference>
<dbReference type="PROSITE" id="PS51318">
    <property type="entry name" value="TAT"/>
    <property type="match status" value="1"/>
</dbReference>
<dbReference type="InterPro" id="IPR015213">
    <property type="entry name" value="Cholesterol_OX_subst-bd"/>
</dbReference>
<dbReference type="GO" id="GO:0071949">
    <property type="term" value="F:FAD binding"/>
    <property type="evidence" value="ECO:0007669"/>
    <property type="project" value="InterPro"/>
</dbReference>
<organism evidence="5 6">
    <name type="scientific">Actinospica acidithermotolerans</name>
    <dbReference type="NCBI Taxonomy" id="2828514"/>
    <lineage>
        <taxon>Bacteria</taxon>
        <taxon>Bacillati</taxon>
        <taxon>Actinomycetota</taxon>
        <taxon>Actinomycetes</taxon>
        <taxon>Catenulisporales</taxon>
        <taxon>Actinospicaceae</taxon>
        <taxon>Actinospica</taxon>
    </lineage>
</organism>
<keyword evidence="3" id="KW-0560">Oxidoreductase</keyword>
<gene>
    <name evidence="5" type="ORF">KDK95_13505</name>
</gene>
<keyword evidence="2" id="KW-0274">FAD</keyword>
<dbReference type="InterPro" id="IPR016167">
    <property type="entry name" value="FAD-bd_PCMH_sub1"/>
</dbReference>
<proteinExistence type="predicted"/>
<evidence type="ECO:0000256" key="3">
    <source>
        <dbReference type="ARBA" id="ARBA00023002"/>
    </source>
</evidence>
<dbReference type="PROSITE" id="PS51387">
    <property type="entry name" value="FAD_PCMH"/>
    <property type="match status" value="1"/>
</dbReference>
<dbReference type="PANTHER" id="PTHR43762">
    <property type="entry name" value="L-GULONOLACTONE OXIDASE"/>
    <property type="match status" value="1"/>
</dbReference>
<protein>
    <submittedName>
        <fullName evidence="5">FAD-binding protein</fullName>
    </submittedName>
</protein>
<evidence type="ECO:0000313" key="6">
    <source>
        <dbReference type="Proteomes" id="UP000676325"/>
    </source>
</evidence>
<feature type="domain" description="FAD-binding PCMH-type" evidence="4">
    <location>
        <begin position="65"/>
        <end position="254"/>
    </location>
</feature>
<dbReference type="Gene3D" id="3.30.465.10">
    <property type="match status" value="1"/>
</dbReference>
<evidence type="ECO:0000313" key="5">
    <source>
        <dbReference type="EMBL" id="MBR7827328.1"/>
    </source>
</evidence>
<sequence>MLPSSQNPHIMGQMPRRTVLRAAAVSGLAALGWESAFRTPAAADAAVPPDVDCYTQAYRNWSGEIKADDVPTCSPRTVEQVVSVVNWAHARGLRVRPAGMRHGWAPLTITDGGGDCILIDLTGHLTSVSISADEHGPLVTAQTGVTMTALLTELEEHGYGFASCPAPGDLSLGGVLAIDGHGTAVAVDGAAKTPGQTFGTVSNLIVSLTAVVWDESQQAYVARTYLRSDSEMRALLVHLGRALIVQATLRVAPNQRLRCVSRTDLAAQRLFAPPAEAGEESFAALLEGCGRIETIWFPYTQSPWLKLWSVAPEKPPASRETVTPFNYPFSDEIPQAASDLLKLVIQGDTWVTPLYAQVVSASVPTGLAATDSADLWGWAKNTQLYVRPTTLRVTANGYAVLTKRENIQEVVSKTYAFLTRTLEEYQSEGNFPMNGPWEVRVTGLDDAADCLVAGAREGILSAVRPRPDRGYDTAVWLDVLTLPGTPSSIAFYRDFEQFLLQEFDNAVATAHPEWSKGWAYGANGAWTSTTFLHDTIPAAVQGGHASDDGWNAALAAYDALDPHGVYGNPFLDVLMG</sequence>
<keyword evidence="1" id="KW-0285">Flavoprotein</keyword>
<dbReference type="Pfam" id="PF01565">
    <property type="entry name" value="FAD_binding_4"/>
    <property type="match status" value="1"/>
</dbReference>
<dbReference type="EMBL" id="JAGSOH010000032">
    <property type="protein sequence ID" value="MBR7827328.1"/>
    <property type="molecule type" value="Genomic_DNA"/>
</dbReference>
<dbReference type="PANTHER" id="PTHR43762:SF1">
    <property type="entry name" value="D-ARABINONO-1,4-LACTONE OXIDASE"/>
    <property type="match status" value="1"/>
</dbReference>
<dbReference type="Pfam" id="PF09129">
    <property type="entry name" value="Chol_subst-bind"/>
    <property type="match status" value="1"/>
</dbReference>
<dbReference type="InterPro" id="IPR036318">
    <property type="entry name" value="FAD-bd_PCMH-like_sf"/>
</dbReference>
<name>A0A941EBC6_9ACTN</name>
<dbReference type="GO" id="GO:0016899">
    <property type="term" value="F:oxidoreductase activity, acting on the CH-OH group of donors, oxygen as acceptor"/>
    <property type="evidence" value="ECO:0007669"/>
    <property type="project" value="InterPro"/>
</dbReference>
<dbReference type="Gene3D" id="1.10.45.10">
    <property type="entry name" value="Vanillyl-alcohol Oxidase, Chain A, domain 4"/>
    <property type="match status" value="1"/>
</dbReference>
<dbReference type="RefSeq" id="WP_212518473.1">
    <property type="nucleotide sequence ID" value="NZ_JAGSOH010000032.1"/>
</dbReference>
<dbReference type="Proteomes" id="UP000676325">
    <property type="component" value="Unassembled WGS sequence"/>
</dbReference>
<evidence type="ECO:0000256" key="2">
    <source>
        <dbReference type="ARBA" id="ARBA00022827"/>
    </source>
</evidence>
<dbReference type="Gene3D" id="3.40.462.10">
    <property type="entry name" value="FAD-linked oxidases, C-terminal domain"/>
    <property type="match status" value="1"/>
</dbReference>
<dbReference type="InterPro" id="IPR016166">
    <property type="entry name" value="FAD-bd_PCMH"/>
</dbReference>
<evidence type="ECO:0000256" key="1">
    <source>
        <dbReference type="ARBA" id="ARBA00022630"/>
    </source>
</evidence>
<accession>A0A941EBC6</accession>
<evidence type="ECO:0000259" key="4">
    <source>
        <dbReference type="PROSITE" id="PS51387"/>
    </source>
</evidence>
<dbReference type="SUPFAM" id="SSF55103">
    <property type="entry name" value="FAD-linked oxidases, C-terminal domain"/>
    <property type="match status" value="1"/>
</dbReference>
<dbReference type="InterPro" id="IPR006094">
    <property type="entry name" value="Oxid_FAD_bind_N"/>
</dbReference>
<dbReference type="InterPro" id="IPR016164">
    <property type="entry name" value="FAD-linked_Oxase-like_C"/>
</dbReference>
<keyword evidence="6" id="KW-1185">Reference proteome</keyword>
<dbReference type="InterPro" id="IPR016170">
    <property type="entry name" value="Cytok_DH_C_sf"/>
</dbReference>
<dbReference type="AlphaFoldDB" id="A0A941EBC6"/>